<dbReference type="GO" id="GO:0003677">
    <property type="term" value="F:DNA binding"/>
    <property type="evidence" value="ECO:0007669"/>
    <property type="project" value="UniProtKB-KW"/>
</dbReference>
<name>A0A116NSX9_STRSU</name>
<evidence type="ECO:0000313" key="3">
    <source>
        <dbReference type="EMBL" id="MDX5038924.1"/>
    </source>
</evidence>
<dbReference type="InterPro" id="IPR009061">
    <property type="entry name" value="DNA-bd_dom_put_sf"/>
</dbReference>
<dbReference type="Pfam" id="PF12728">
    <property type="entry name" value="HTH_17"/>
    <property type="match status" value="1"/>
</dbReference>
<gene>
    <name evidence="2" type="ORF">ERS132370_00649</name>
    <name evidence="3" type="ORF">SHY70_11730</name>
</gene>
<dbReference type="Proteomes" id="UP000072933">
    <property type="component" value="Unassembled WGS sequence"/>
</dbReference>
<evidence type="ECO:0000313" key="4">
    <source>
        <dbReference type="Proteomes" id="UP000072933"/>
    </source>
</evidence>
<dbReference type="EMBL" id="FIID01000005">
    <property type="protein sequence ID" value="CYV59747.1"/>
    <property type="molecule type" value="Genomic_DNA"/>
</dbReference>
<dbReference type="InterPro" id="IPR041657">
    <property type="entry name" value="HTH_17"/>
</dbReference>
<dbReference type="Proteomes" id="UP001270004">
    <property type="component" value="Unassembled WGS sequence"/>
</dbReference>
<proteinExistence type="predicted"/>
<reference evidence="2 4" key="1">
    <citation type="submission" date="2016-02" db="EMBL/GenBank/DDBJ databases">
        <authorList>
            <consortium name="Pathogen Informatics"/>
        </authorList>
    </citation>
    <scope>NUCLEOTIDE SEQUENCE [LARGE SCALE GENOMIC DNA]</scope>
    <source>
        <strain evidence="2 4">LSS8</strain>
    </source>
</reference>
<reference evidence="3" key="2">
    <citation type="submission" date="2023-11" db="EMBL/GenBank/DDBJ databases">
        <title>Antimicrobial resistance in invasive Streptococcus suis isolated in Spain and the associated genetic mechanisms.</title>
        <authorList>
            <person name="Uruen C."/>
            <person name="Arenas J.A."/>
        </authorList>
    </citation>
    <scope>NUCLEOTIDE SEQUENCE</scope>
    <source>
        <strain evidence="3">Ss_70</strain>
    </source>
</reference>
<accession>A0A116NSX9</accession>
<feature type="domain" description="Helix-turn-helix" evidence="1">
    <location>
        <begin position="38"/>
        <end position="86"/>
    </location>
</feature>
<dbReference type="InterPro" id="IPR036388">
    <property type="entry name" value="WH-like_DNA-bd_sf"/>
</dbReference>
<evidence type="ECO:0000313" key="2">
    <source>
        <dbReference type="EMBL" id="CYV59747.1"/>
    </source>
</evidence>
<dbReference type="SUPFAM" id="SSF46955">
    <property type="entry name" value="Putative DNA-binding domain"/>
    <property type="match status" value="1"/>
</dbReference>
<dbReference type="AlphaFoldDB" id="A0A116NSX9"/>
<dbReference type="NCBIfam" id="TIGR01764">
    <property type="entry name" value="excise"/>
    <property type="match status" value="1"/>
</dbReference>
<evidence type="ECO:0000259" key="1">
    <source>
        <dbReference type="Pfam" id="PF12728"/>
    </source>
</evidence>
<dbReference type="InterPro" id="IPR010093">
    <property type="entry name" value="SinI_DNA-bd"/>
</dbReference>
<dbReference type="EMBL" id="JAWWZK010000173">
    <property type="protein sequence ID" value="MDX5038924.1"/>
    <property type="molecule type" value="Genomic_DNA"/>
</dbReference>
<dbReference type="Gene3D" id="1.10.10.10">
    <property type="entry name" value="Winged helix-like DNA-binding domain superfamily/Winged helix DNA-binding domain"/>
    <property type="match status" value="1"/>
</dbReference>
<organism evidence="2 4">
    <name type="scientific">Streptococcus suis</name>
    <dbReference type="NCBI Taxonomy" id="1307"/>
    <lineage>
        <taxon>Bacteria</taxon>
        <taxon>Bacillati</taxon>
        <taxon>Bacillota</taxon>
        <taxon>Bacilli</taxon>
        <taxon>Lactobacillales</taxon>
        <taxon>Streptococcaceae</taxon>
        <taxon>Streptococcus</taxon>
    </lineage>
</organism>
<sequence>MQVILPDEQIHQIQTLLSNLIQKEIEQQLVQNGLNNLYLNKKQAGNYLGISNNTLDSWIQMGLPSIKIGKTVRFNKQVIDSWLLSQN</sequence>
<protein>
    <submittedName>
        <fullName evidence="2">Helix-turN-helix, Fis-type:excisionase/Xis, DNA-binding</fullName>
    </submittedName>
    <submittedName>
        <fullName evidence="3">Helix-turn-helix domain-containing protein</fullName>
    </submittedName>
</protein>
<keyword evidence="2" id="KW-0238">DNA-binding</keyword>
<dbReference type="RefSeq" id="WP_024389165.1">
    <property type="nucleotide sequence ID" value="NZ_CEJO01000008.1"/>
</dbReference>